<evidence type="ECO:0000313" key="7">
    <source>
        <dbReference type="Proteomes" id="UP000570361"/>
    </source>
</evidence>
<dbReference type="InterPro" id="IPR005119">
    <property type="entry name" value="LysR_subst-bd"/>
</dbReference>
<keyword evidence="2" id="KW-0805">Transcription regulation</keyword>
<dbReference type="EMBL" id="JACHXK010000025">
    <property type="protein sequence ID" value="MBB3114035.1"/>
    <property type="molecule type" value="Genomic_DNA"/>
</dbReference>
<dbReference type="FunFam" id="1.10.10.10:FF:000001">
    <property type="entry name" value="LysR family transcriptional regulator"/>
    <property type="match status" value="1"/>
</dbReference>
<dbReference type="SUPFAM" id="SSF53850">
    <property type="entry name" value="Periplasmic binding protein-like II"/>
    <property type="match status" value="1"/>
</dbReference>
<gene>
    <name evidence="6" type="ORF">FHS18_006151</name>
</gene>
<sequence length="306" mass="34655">MEIRVLRYFLTVAREGSITGAADFLHVTQPTLSRQLKDLEQQLGKKLFIRSSHSIVLTDEGMLLRKRAEEIVNMVDKLEAEFSSMEETISGDVYIGGGETDAMKQIAHVVKELQHSYPNIRYHLFSGNEDDVTERLDKGLIDFGLLIEPADLSKYNYIHIPAKDVWGVIMRKDSPLAVKDTIQIADLLPLPLICSRQAMQQTLSKNEFVAWFGEDFDKLNIVTTFNLLYNAAIMVEEGIGYAITIDKIVNTSSDSNLCFRPLQPRLEAGLSIVWKKHQVFSAAAEMFLQQIREKFTPSSSDYVPIH</sequence>
<keyword evidence="7" id="KW-1185">Reference proteome</keyword>
<dbReference type="Gene3D" id="3.40.190.290">
    <property type="match status" value="1"/>
</dbReference>
<evidence type="ECO:0000313" key="6">
    <source>
        <dbReference type="EMBL" id="MBB3114035.1"/>
    </source>
</evidence>
<evidence type="ECO:0000256" key="1">
    <source>
        <dbReference type="ARBA" id="ARBA00009437"/>
    </source>
</evidence>
<dbReference type="PANTHER" id="PTHR30419:SF8">
    <property type="entry name" value="NITROGEN ASSIMILATION TRANSCRIPTIONAL ACTIVATOR-RELATED"/>
    <property type="match status" value="1"/>
</dbReference>
<dbReference type="GO" id="GO:0005829">
    <property type="term" value="C:cytosol"/>
    <property type="evidence" value="ECO:0007669"/>
    <property type="project" value="TreeGrafter"/>
</dbReference>
<dbReference type="GO" id="GO:0003700">
    <property type="term" value="F:DNA-binding transcription factor activity"/>
    <property type="evidence" value="ECO:0007669"/>
    <property type="project" value="InterPro"/>
</dbReference>
<accession>A0A7W5B428</accession>
<evidence type="ECO:0000256" key="3">
    <source>
        <dbReference type="ARBA" id="ARBA00023125"/>
    </source>
</evidence>
<dbReference type="Gene3D" id="1.10.10.10">
    <property type="entry name" value="Winged helix-like DNA-binding domain superfamily/Winged helix DNA-binding domain"/>
    <property type="match status" value="1"/>
</dbReference>
<dbReference type="Proteomes" id="UP000570361">
    <property type="component" value="Unassembled WGS sequence"/>
</dbReference>
<reference evidence="6 7" key="1">
    <citation type="submission" date="2020-08" db="EMBL/GenBank/DDBJ databases">
        <title>Genomic Encyclopedia of Type Strains, Phase III (KMG-III): the genomes of soil and plant-associated and newly described type strains.</title>
        <authorList>
            <person name="Whitman W."/>
        </authorList>
    </citation>
    <scope>NUCLEOTIDE SEQUENCE [LARGE SCALE GENOMIC DNA]</scope>
    <source>
        <strain evidence="6 7">CECT 5862</strain>
    </source>
</reference>
<dbReference type="RefSeq" id="WP_183604096.1">
    <property type="nucleotide sequence ID" value="NZ_JACHXK010000025.1"/>
</dbReference>
<dbReference type="CDD" id="cd05466">
    <property type="entry name" value="PBP2_LTTR_substrate"/>
    <property type="match status" value="1"/>
</dbReference>
<comment type="similarity">
    <text evidence="1">Belongs to the LysR transcriptional regulatory family.</text>
</comment>
<evidence type="ECO:0000259" key="5">
    <source>
        <dbReference type="PROSITE" id="PS50931"/>
    </source>
</evidence>
<dbReference type="InterPro" id="IPR036390">
    <property type="entry name" value="WH_DNA-bd_sf"/>
</dbReference>
<proteinExistence type="inferred from homology"/>
<dbReference type="PRINTS" id="PR00039">
    <property type="entry name" value="HTHLYSR"/>
</dbReference>
<name>A0A7W5B428_9BACL</name>
<dbReference type="InterPro" id="IPR000847">
    <property type="entry name" value="LysR_HTH_N"/>
</dbReference>
<dbReference type="AlphaFoldDB" id="A0A7W5B428"/>
<organism evidence="6 7">
    <name type="scientific">Paenibacillus phyllosphaerae</name>
    <dbReference type="NCBI Taxonomy" id="274593"/>
    <lineage>
        <taxon>Bacteria</taxon>
        <taxon>Bacillati</taxon>
        <taxon>Bacillota</taxon>
        <taxon>Bacilli</taxon>
        <taxon>Bacillales</taxon>
        <taxon>Paenibacillaceae</taxon>
        <taxon>Paenibacillus</taxon>
    </lineage>
</organism>
<dbReference type="InterPro" id="IPR050950">
    <property type="entry name" value="HTH-type_LysR_regulators"/>
</dbReference>
<evidence type="ECO:0000256" key="4">
    <source>
        <dbReference type="ARBA" id="ARBA00023163"/>
    </source>
</evidence>
<feature type="domain" description="HTH lysR-type" evidence="5">
    <location>
        <begin position="1"/>
        <end position="58"/>
    </location>
</feature>
<protein>
    <submittedName>
        <fullName evidence="6">DNA-binding transcriptional LysR family regulator</fullName>
    </submittedName>
</protein>
<dbReference type="GO" id="GO:0003677">
    <property type="term" value="F:DNA binding"/>
    <property type="evidence" value="ECO:0007669"/>
    <property type="project" value="UniProtKB-KW"/>
</dbReference>
<dbReference type="InterPro" id="IPR036388">
    <property type="entry name" value="WH-like_DNA-bd_sf"/>
</dbReference>
<keyword evidence="3 6" id="KW-0238">DNA-binding</keyword>
<dbReference type="Pfam" id="PF00126">
    <property type="entry name" value="HTH_1"/>
    <property type="match status" value="1"/>
</dbReference>
<evidence type="ECO:0000256" key="2">
    <source>
        <dbReference type="ARBA" id="ARBA00023015"/>
    </source>
</evidence>
<comment type="caution">
    <text evidence="6">The sequence shown here is derived from an EMBL/GenBank/DDBJ whole genome shotgun (WGS) entry which is preliminary data.</text>
</comment>
<keyword evidence="4" id="KW-0804">Transcription</keyword>
<dbReference type="SUPFAM" id="SSF46785">
    <property type="entry name" value="Winged helix' DNA-binding domain"/>
    <property type="match status" value="1"/>
</dbReference>
<dbReference type="PROSITE" id="PS50931">
    <property type="entry name" value="HTH_LYSR"/>
    <property type="match status" value="1"/>
</dbReference>
<dbReference type="PANTHER" id="PTHR30419">
    <property type="entry name" value="HTH-TYPE TRANSCRIPTIONAL REGULATOR YBHD"/>
    <property type="match status" value="1"/>
</dbReference>
<dbReference type="Pfam" id="PF03466">
    <property type="entry name" value="LysR_substrate"/>
    <property type="match status" value="1"/>
</dbReference>